<proteinExistence type="predicted"/>
<protein>
    <submittedName>
        <fullName evidence="1">Uncharacterized protein</fullName>
    </submittedName>
</protein>
<gene>
    <name evidence="1" type="ORF">GCK32_013858</name>
</gene>
<name>A0AAN8IFA1_TRICO</name>
<dbReference type="EMBL" id="WIXE01022828">
    <property type="protein sequence ID" value="KAK5967082.1"/>
    <property type="molecule type" value="Genomic_DNA"/>
</dbReference>
<dbReference type="AlphaFoldDB" id="A0AAN8IFA1"/>
<sequence>MAVTLNRLTLSPNQSHHLTKADYINKKKIKVRQEIRKQAAIQGLSSVDQDTVASQISVSSTTYLPMHCSTVNAAASDLVTYKEFVSSCANPEAQQLTTPYILEFTTYQGTITISNAMLAGWNTQKWNALLSGVVQQLTQMSPYGAMFASSVITSP</sequence>
<reference evidence="1 2" key="1">
    <citation type="submission" date="2019-10" db="EMBL/GenBank/DDBJ databases">
        <title>Assembly and Annotation for the nematode Trichostrongylus colubriformis.</title>
        <authorList>
            <person name="Martin J."/>
        </authorList>
    </citation>
    <scope>NUCLEOTIDE SEQUENCE [LARGE SCALE GENOMIC DNA]</scope>
    <source>
        <strain evidence="1">G859</strain>
        <tissue evidence="1">Whole worm</tissue>
    </source>
</reference>
<evidence type="ECO:0000313" key="1">
    <source>
        <dbReference type="EMBL" id="KAK5967082.1"/>
    </source>
</evidence>
<organism evidence="1 2">
    <name type="scientific">Trichostrongylus colubriformis</name>
    <name type="common">Black scour worm</name>
    <dbReference type="NCBI Taxonomy" id="6319"/>
    <lineage>
        <taxon>Eukaryota</taxon>
        <taxon>Metazoa</taxon>
        <taxon>Ecdysozoa</taxon>
        <taxon>Nematoda</taxon>
        <taxon>Chromadorea</taxon>
        <taxon>Rhabditida</taxon>
        <taxon>Rhabditina</taxon>
        <taxon>Rhabditomorpha</taxon>
        <taxon>Strongyloidea</taxon>
        <taxon>Trichostrongylidae</taxon>
        <taxon>Trichostrongylus</taxon>
    </lineage>
</organism>
<evidence type="ECO:0000313" key="2">
    <source>
        <dbReference type="Proteomes" id="UP001331761"/>
    </source>
</evidence>
<keyword evidence="2" id="KW-1185">Reference proteome</keyword>
<comment type="caution">
    <text evidence="1">The sequence shown here is derived from an EMBL/GenBank/DDBJ whole genome shotgun (WGS) entry which is preliminary data.</text>
</comment>
<dbReference type="Proteomes" id="UP001331761">
    <property type="component" value="Unassembled WGS sequence"/>
</dbReference>
<accession>A0AAN8IFA1</accession>